<evidence type="ECO:0000313" key="3">
    <source>
        <dbReference type="Proteomes" id="UP000536275"/>
    </source>
</evidence>
<name>A0A8H6BWD6_CANAX</name>
<dbReference type="CDD" id="cd00143">
    <property type="entry name" value="PP2Cc"/>
    <property type="match status" value="1"/>
</dbReference>
<reference evidence="2 3" key="1">
    <citation type="submission" date="2020-03" db="EMBL/GenBank/DDBJ databases">
        <title>FDA dAtabase for Regulatory Grade micrObial Sequences (FDA-ARGOS): Supporting development and validation of Infectious Disease Dx tests.</title>
        <authorList>
            <person name="Campos J."/>
            <person name="Goldberg B."/>
            <person name="Tallon L."/>
            <person name="Sadzewicz L."/>
            <person name="Vavikolanu K."/>
            <person name="Mehta A."/>
            <person name="Aluvathingal J."/>
            <person name="Nadendla S."/>
            <person name="Nandy P."/>
            <person name="Geyer C."/>
            <person name="Yan Y."/>
            <person name="Sichtig H."/>
        </authorList>
    </citation>
    <scope>NUCLEOTIDE SEQUENCE [LARGE SCALE GENOMIC DNA]</scope>
    <source>
        <strain evidence="2 3">FDAARGOS_656</strain>
    </source>
</reference>
<dbReference type="PANTHER" id="PTHR13832:SF589">
    <property type="entry name" value="[PYRUVATE DEHYDROGENASE [ACETYL-TRANSFERRING]]-PHOSPHATASE 2, MITOCHONDRIAL"/>
    <property type="match status" value="1"/>
</dbReference>
<comment type="caution">
    <text evidence="2">The sequence shown here is derived from an EMBL/GenBank/DDBJ whole genome shotgun (WGS) entry which is preliminary data.</text>
</comment>
<dbReference type="Gene3D" id="3.60.40.10">
    <property type="entry name" value="PPM-type phosphatase domain"/>
    <property type="match status" value="1"/>
</dbReference>
<gene>
    <name evidence="2" type="ORF">FOB64_004068</name>
</gene>
<dbReference type="Proteomes" id="UP000536275">
    <property type="component" value="Unassembled WGS sequence"/>
</dbReference>
<dbReference type="PROSITE" id="PS51746">
    <property type="entry name" value="PPM_2"/>
    <property type="match status" value="1"/>
</dbReference>
<dbReference type="InterPro" id="IPR001932">
    <property type="entry name" value="PPM-type_phosphatase-like_dom"/>
</dbReference>
<organism evidence="2 3">
    <name type="scientific">Candida albicans</name>
    <name type="common">Yeast</name>
    <dbReference type="NCBI Taxonomy" id="5476"/>
    <lineage>
        <taxon>Eukaryota</taxon>
        <taxon>Fungi</taxon>
        <taxon>Dikarya</taxon>
        <taxon>Ascomycota</taxon>
        <taxon>Saccharomycotina</taxon>
        <taxon>Pichiomycetes</taxon>
        <taxon>Debaryomycetaceae</taxon>
        <taxon>Candida/Lodderomyces clade</taxon>
        <taxon>Candida</taxon>
    </lineage>
</organism>
<dbReference type="InterPro" id="IPR036457">
    <property type="entry name" value="PPM-type-like_dom_sf"/>
</dbReference>
<dbReference type="Pfam" id="PF00481">
    <property type="entry name" value="PP2C"/>
    <property type="match status" value="2"/>
</dbReference>
<dbReference type="GO" id="GO:0004722">
    <property type="term" value="F:protein serine/threonine phosphatase activity"/>
    <property type="evidence" value="ECO:0007669"/>
    <property type="project" value="InterPro"/>
</dbReference>
<dbReference type="InterPro" id="IPR015655">
    <property type="entry name" value="PP2C"/>
</dbReference>
<evidence type="ECO:0000259" key="1">
    <source>
        <dbReference type="PROSITE" id="PS51746"/>
    </source>
</evidence>
<feature type="domain" description="PPM-type phosphatase" evidence="1">
    <location>
        <begin position="1"/>
        <end position="359"/>
    </location>
</feature>
<dbReference type="EMBL" id="JABWAD010000055">
    <property type="protein sequence ID" value="KAF6066588.1"/>
    <property type="molecule type" value="Genomic_DNA"/>
</dbReference>
<protein>
    <submittedName>
        <fullName evidence="2">Protein phosphatase 2C family protein</fullName>
    </submittedName>
</protein>
<dbReference type="AlphaFoldDB" id="A0A8H6BWD6"/>
<dbReference type="PANTHER" id="PTHR13832">
    <property type="entry name" value="PROTEIN PHOSPHATASE 2C"/>
    <property type="match status" value="1"/>
</dbReference>
<evidence type="ECO:0000313" key="2">
    <source>
        <dbReference type="EMBL" id="KAF6066588.1"/>
    </source>
</evidence>
<sequence length="359" mass="40628">MSTRSRQLLPPSLSFVRHVSQTVTFTAMDISSSGGFSHKQPSKVGKLIVPILKSPSHLGHSSSRVNRLYNEDKYSANLLQVKESQIFNFRPGPLVENDNDRQELFKKYAKNVGGYWKRWYKHRDNTVANWEKERIKLKNFLSDDLATRVPLAFLNADYNFFSKEQKSGSTCTSALIETIYSKPGTFQPFFENYYFNRHTISKLSIGHLGDTRAIVADKNGLAHTLTTDHHPSNPIEAKRKFVALANTRAFGDVDYKEVGVTAEPDFNQYIIGDSDAIKQFLTPDEIEKYTIGGLGGDESFLILCSDGVTNILTDQEIADIVLTHVNLKVKSWPPHNIVQSKLSNLLSLWEVMITRHAWS</sequence>
<proteinExistence type="predicted"/>
<dbReference type="SUPFAM" id="SSF81606">
    <property type="entry name" value="PP2C-like"/>
    <property type="match status" value="1"/>
</dbReference>
<accession>A0A8H6BWD6</accession>
<dbReference type="SMART" id="SM00332">
    <property type="entry name" value="PP2Cc"/>
    <property type="match status" value="1"/>
</dbReference>